<comment type="caution">
    <text evidence="1">The sequence shown here is derived from an EMBL/GenBank/DDBJ whole genome shotgun (WGS) entry which is preliminary data.</text>
</comment>
<organism evidence="1 2">
    <name type="scientific">Pseudoalteromonas piscicida</name>
    <dbReference type="NCBI Taxonomy" id="43662"/>
    <lineage>
        <taxon>Bacteria</taxon>
        <taxon>Pseudomonadati</taxon>
        <taxon>Pseudomonadota</taxon>
        <taxon>Gammaproteobacteria</taxon>
        <taxon>Alteromonadales</taxon>
        <taxon>Pseudoalteromonadaceae</taxon>
        <taxon>Pseudoalteromonas</taxon>
    </lineage>
</organism>
<dbReference type="Gene3D" id="2.40.128.490">
    <property type="entry name" value="Uncharacterised protein PF14869, DUF4488"/>
    <property type="match status" value="1"/>
</dbReference>
<evidence type="ECO:0000313" key="2">
    <source>
        <dbReference type="Proteomes" id="UP000228621"/>
    </source>
</evidence>
<sequence length="125" mass="14154">MLITFIFSAPVFANPLIGTWEFVEGKYATANGVVSAQAPTVTSIKLITKTHHSYITQSNGEFKYAGGGSYQIDNNKFVETYEYGNIPSLLGRTMSFTYKVEGELWHHELHENGKFVEKEIWKKVQ</sequence>
<keyword evidence="2" id="KW-1185">Reference proteome</keyword>
<protein>
    <recommendedName>
        <fullName evidence="3">DUF4488 domain-containing protein</fullName>
    </recommendedName>
</protein>
<evidence type="ECO:0000313" key="1">
    <source>
        <dbReference type="EMBL" id="PCK32221.1"/>
    </source>
</evidence>
<proteinExistence type="predicted"/>
<dbReference type="Proteomes" id="UP000228621">
    <property type="component" value="Unassembled WGS sequence"/>
</dbReference>
<name>A0A2A5JSG8_PSEO7</name>
<dbReference type="OrthoDB" id="8588312at2"/>
<reference evidence="2" key="1">
    <citation type="journal article" date="2019" name="Genome Announc.">
        <title>Draft Genome Sequence of Pseudoalteromonas piscicida Strain 36Y ROTHPW, an Hypersaline Seawater Isolate from the South Coast of Sonora, Mexico.</title>
        <authorList>
            <person name="Sanchez-Diaz R."/>
            <person name="Molina-Garza Z.J."/>
            <person name="Cruz-Suarez L.E."/>
            <person name="Selvin J."/>
            <person name="Kiran G.S."/>
            <person name="Ibarra-Gamez J.C."/>
            <person name="Gomez-Gil B."/>
            <person name="Galaviz-Silva L."/>
        </authorList>
    </citation>
    <scope>NUCLEOTIDE SEQUENCE [LARGE SCALE GENOMIC DNA]</scope>
    <source>
        <strain evidence="2">36Y_RITHPW</strain>
    </source>
</reference>
<evidence type="ECO:0008006" key="3">
    <source>
        <dbReference type="Google" id="ProtNLM"/>
    </source>
</evidence>
<gene>
    <name evidence="1" type="ORF">CEX98_08200</name>
</gene>
<dbReference type="AlphaFoldDB" id="A0A2A5JSG8"/>
<dbReference type="EMBL" id="NKHF01000037">
    <property type="protein sequence ID" value="PCK32221.1"/>
    <property type="molecule type" value="Genomic_DNA"/>
</dbReference>
<accession>A0A2A5JSG8</accession>